<dbReference type="VEuPathDB" id="FungiDB:MMYC01_202511"/>
<dbReference type="STRING" id="100816.A0A175WDC3"/>
<dbReference type="AlphaFoldDB" id="A0A175WDC3"/>
<comment type="caution">
    <text evidence="2">The sequence shown here is derived from an EMBL/GenBank/DDBJ whole genome shotgun (WGS) entry which is preliminary data.</text>
</comment>
<feature type="region of interest" description="Disordered" evidence="1">
    <location>
        <begin position="359"/>
        <end position="500"/>
    </location>
</feature>
<organism evidence="2 3">
    <name type="scientific">Madurella mycetomatis</name>
    <dbReference type="NCBI Taxonomy" id="100816"/>
    <lineage>
        <taxon>Eukaryota</taxon>
        <taxon>Fungi</taxon>
        <taxon>Dikarya</taxon>
        <taxon>Ascomycota</taxon>
        <taxon>Pezizomycotina</taxon>
        <taxon>Sordariomycetes</taxon>
        <taxon>Sordariomycetidae</taxon>
        <taxon>Sordariales</taxon>
        <taxon>Sordariales incertae sedis</taxon>
        <taxon>Madurella</taxon>
    </lineage>
</organism>
<feature type="compositionally biased region" description="Basic and acidic residues" evidence="1">
    <location>
        <begin position="361"/>
        <end position="371"/>
    </location>
</feature>
<protein>
    <submittedName>
        <fullName evidence="2">Uncharacterized protein</fullName>
    </submittedName>
</protein>
<dbReference type="Proteomes" id="UP000078237">
    <property type="component" value="Unassembled WGS sequence"/>
</dbReference>
<feature type="region of interest" description="Disordered" evidence="1">
    <location>
        <begin position="131"/>
        <end position="162"/>
    </location>
</feature>
<dbReference type="EMBL" id="LCTW02000033">
    <property type="protein sequence ID" value="KXX81501.1"/>
    <property type="molecule type" value="Genomic_DNA"/>
</dbReference>
<keyword evidence="3" id="KW-1185">Reference proteome</keyword>
<gene>
    <name evidence="2" type="ORF">MMYC01_202511</name>
</gene>
<evidence type="ECO:0000313" key="2">
    <source>
        <dbReference type="EMBL" id="KXX81501.1"/>
    </source>
</evidence>
<dbReference type="OrthoDB" id="6508832at2759"/>
<accession>A0A175WDC3</accession>
<sequence>MNAVVIRGRPLLAASPSVSLVRQGLRVPLPDDLASGIDKDRPAHPIKTLIRNGFRRNKRESSHRLIVSALKNGYRYLNLLSRAAEPSSPEHSEIITFIRENNARILQLREKTALAKANAVSTAPIKGRTPLIKRVSGPDEPPQYEPTGGPRPLETLPRGVRKPPTLNETFGVPFLRFYKPQPRFLERVVRQRSRRRQKRIHALFDIQTYDMELARWEDEWEWLVEQLQKKGKVPRFKPFEDRNVQADGKEWRPAWLRYGHDRNGERSFEQALWDTVVYLSDVTNKEREDMAARGRAMWQIVLAEKEQALEEKKRWLSEHGMGHLPPKPTVWRRPVWASKTSWKHKGAWVRRKRVLWKRKQEKSQEGLRSEDLPEMTVGQEKAGLADGSDTKAGRAGATGTGNSKDWQKTRNGPDKAGPIERTGGFTRGKGIETGKRTSWREIGLTPEKQTEVKETGNRAGSLTGGDEGKKVTSAVVNRPARKKRPTASPNHKASKKAWEG</sequence>
<feature type="compositionally biased region" description="Basic and acidic residues" evidence="1">
    <location>
        <begin position="429"/>
        <end position="439"/>
    </location>
</feature>
<reference evidence="2 3" key="1">
    <citation type="journal article" date="2016" name="Genome Announc.">
        <title>Genome Sequence of Madurella mycetomatis mm55, Isolated from a Human Mycetoma Case in Sudan.</title>
        <authorList>
            <person name="Smit S."/>
            <person name="Derks M.F."/>
            <person name="Bervoets S."/>
            <person name="Fahal A."/>
            <person name="van Leeuwen W."/>
            <person name="van Belkum A."/>
            <person name="van de Sande W.W."/>
        </authorList>
    </citation>
    <scope>NUCLEOTIDE SEQUENCE [LARGE SCALE GENOMIC DNA]</scope>
    <source>
        <strain evidence="3">mm55</strain>
    </source>
</reference>
<proteinExistence type="predicted"/>
<name>A0A175WDC3_9PEZI</name>
<evidence type="ECO:0000256" key="1">
    <source>
        <dbReference type="SAM" id="MobiDB-lite"/>
    </source>
</evidence>
<evidence type="ECO:0000313" key="3">
    <source>
        <dbReference type="Proteomes" id="UP000078237"/>
    </source>
</evidence>